<feature type="signal peptide" evidence="4">
    <location>
        <begin position="1"/>
        <end position="20"/>
    </location>
</feature>
<accession>E0W437</accession>
<keyword evidence="2" id="KW-0090">Biological rhythms</keyword>
<keyword evidence="7" id="KW-1185">Reference proteome</keyword>
<dbReference type="GO" id="GO:0007623">
    <property type="term" value="P:circadian rhythm"/>
    <property type="evidence" value="ECO:0007669"/>
    <property type="project" value="UniProtKB-ARBA"/>
</dbReference>
<sequence>MKAVVGIFVLNIFCFFNVEGMDLGDLIPLCSANDPELNTCVKNSAQKLIPQIVKGVPLLKIPPLDPMISPEVKMSENNEKIQIDVSYKNVEQLGFSKTQIDDVSVDLKNGFMIFNASFPVFSFAGDYVAKGHIFNYQMNGEGKANLTLQNAKCDLIINFHVENDRIKEDSVVFHYKFHDVYIDYDHVSFTGDEKLAKTTAEFINENGVEIMNGFKPSLDRYYGNLFREYLRGFFEAFPYSILFQES</sequence>
<dbReference type="EnsemblMetazoa" id="PHUM614850-RA">
    <property type="protein sequence ID" value="PHUM614850-PA"/>
    <property type="gene ID" value="PHUM614850"/>
</dbReference>
<dbReference type="FunFam" id="3.15.10.30:FF:000001">
    <property type="entry name" value="Takeout-like protein 1"/>
    <property type="match status" value="1"/>
</dbReference>
<dbReference type="GeneID" id="8239792"/>
<evidence type="ECO:0008006" key="8">
    <source>
        <dbReference type="Google" id="ProtNLM"/>
    </source>
</evidence>
<reference evidence="5" key="2">
    <citation type="submission" date="2007-04" db="EMBL/GenBank/DDBJ databases">
        <title>The genome of the human body louse.</title>
        <authorList>
            <consortium name="The Human Body Louse Genome Consortium"/>
            <person name="Kirkness E."/>
            <person name="Walenz B."/>
            <person name="Hass B."/>
            <person name="Bruggner R."/>
            <person name="Strausberg R."/>
        </authorList>
    </citation>
    <scope>NUCLEOTIDE SEQUENCE</scope>
    <source>
        <strain evidence="5">USDA</strain>
    </source>
</reference>
<dbReference type="PANTHER" id="PTHR11008:SF32">
    <property type="entry name" value="CIRCADIAN CLOCK-CONTROLLED PROTEIN DAYWAKE-RELATED"/>
    <property type="match status" value="1"/>
</dbReference>
<dbReference type="PANTHER" id="PTHR11008">
    <property type="entry name" value="PROTEIN TAKEOUT-LIKE PROTEIN"/>
    <property type="match status" value="1"/>
</dbReference>
<evidence type="ECO:0000256" key="4">
    <source>
        <dbReference type="SAM" id="SignalP"/>
    </source>
</evidence>
<dbReference type="SMART" id="SM00700">
    <property type="entry name" value="JHBP"/>
    <property type="match status" value="1"/>
</dbReference>
<dbReference type="InterPro" id="IPR038606">
    <property type="entry name" value="To_sf"/>
</dbReference>
<dbReference type="Gene3D" id="3.15.10.30">
    <property type="entry name" value="Haemolymph juvenile hormone binding protein"/>
    <property type="match status" value="1"/>
</dbReference>
<evidence type="ECO:0000256" key="2">
    <source>
        <dbReference type="ARBA" id="ARBA00023108"/>
    </source>
</evidence>
<dbReference type="Proteomes" id="UP000009046">
    <property type="component" value="Unassembled WGS sequence"/>
</dbReference>
<evidence type="ECO:0000313" key="5">
    <source>
        <dbReference type="EMBL" id="EEB20393.1"/>
    </source>
</evidence>
<protein>
    <recommendedName>
        <fullName evidence="8">Protein takeout precursor</fullName>
    </recommendedName>
</protein>
<dbReference type="HOGENOM" id="CLU_069908_5_0_1"/>
<dbReference type="AlphaFoldDB" id="E0W437"/>
<dbReference type="EMBL" id="AAZO01007516">
    <property type="status" value="NOT_ANNOTATED_CDS"/>
    <property type="molecule type" value="Genomic_DNA"/>
</dbReference>
<organism>
    <name type="scientific">Pediculus humanus subsp. corporis</name>
    <name type="common">Body louse</name>
    <dbReference type="NCBI Taxonomy" id="121224"/>
    <lineage>
        <taxon>Eukaryota</taxon>
        <taxon>Metazoa</taxon>
        <taxon>Ecdysozoa</taxon>
        <taxon>Arthropoda</taxon>
        <taxon>Hexapoda</taxon>
        <taxon>Insecta</taxon>
        <taxon>Pterygota</taxon>
        <taxon>Neoptera</taxon>
        <taxon>Paraneoptera</taxon>
        <taxon>Psocodea</taxon>
        <taxon>Troctomorpha</taxon>
        <taxon>Phthiraptera</taxon>
        <taxon>Anoplura</taxon>
        <taxon>Pediculidae</taxon>
        <taxon>Pediculus</taxon>
    </lineage>
</organism>
<evidence type="ECO:0000256" key="1">
    <source>
        <dbReference type="ARBA" id="ARBA00022729"/>
    </source>
</evidence>
<keyword evidence="1 4" id="KW-0732">Signal</keyword>
<proteinExistence type="inferred from homology"/>
<dbReference type="STRING" id="121224.E0W437"/>
<dbReference type="OrthoDB" id="6838842at2759"/>
<dbReference type="RefSeq" id="XP_002433131.1">
    <property type="nucleotide sequence ID" value="XM_002433086.1"/>
</dbReference>
<feature type="chain" id="PRO_5014570314" description="Protein takeout precursor" evidence="4">
    <location>
        <begin position="21"/>
        <end position="246"/>
    </location>
</feature>
<reference evidence="5" key="1">
    <citation type="submission" date="2007-04" db="EMBL/GenBank/DDBJ databases">
        <title>Annotation of Pediculus humanus corporis strain USDA.</title>
        <authorList>
            <person name="Kirkness E."/>
            <person name="Hannick L."/>
            <person name="Hass B."/>
            <person name="Bruggner R."/>
            <person name="Lawson D."/>
            <person name="Bidwell S."/>
            <person name="Joardar V."/>
            <person name="Caler E."/>
            <person name="Walenz B."/>
            <person name="Inman J."/>
            <person name="Schobel S."/>
            <person name="Galinsky K."/>
            <person name="Amedeo P."/>
            <person name="Strausberg R."/>
        </authorList>
    </citation>
    <scope>NUCLEOTIDE SEQUENCE</scope>
    <source>
        <strain evidence="5">USDA</strain>
    </source>
</reference>
<reference evidence="6" key="3">
    <citation type="submission" date="2021-02" db="UniProtKB">
        <authorList>
            <consortium name="EnsemblMetazoa"/>
        </authorList>
    </citation>
    <scope>IDENTIFICATION</scope>
    <source>
        <strain evidence="6">USDA</strain>
    </source>
</reference>
<comment type="similarity">
    <text evidence="3">Belongs to the TO family.</text>
</comment>
<evidence type="ECO:0000313" key="7">
    <source>
        <dbReference type="Proteomes" id="UP000009046"/>
    </source>
</evidence>
<dbReference type="CTD" id="8239792"/>
<dbReference type="Pfam" id="PF06585">
    <property type="entry name" value="JHBP"/>
    <property type="match status" value="1"/>
</dbReference>
<evidence type="ECO:0000313" key="6">
    <source>
        <dbReference type="EnsemblMetazoa" id="PHUM614850-PA"/>
    </source>
</evidence>
<dbReference type="EMBL" id="DS235886">
    <property type="protein sequence ID" value="EEB20393.1"/>
    <property type="molecule type" value="Genomic_DNA"/>
</dbReference>
<gene>
    <name evidence="6" type="primary">8239792</name>
    <name evidence="5" type="ORF">Phum_PHUM614850</name>
</gene>
<dbReference type="InParanoid" id="E0W437"/>
<dbReference type="VEuPathDB" id="VectorBase:PHUM614850"/>
<dbReference type="InterPro" id="IPR010562">
    <property type="entry name" value="Haemolymph_juvenile_hormone-bd"/>
</dbReference>
<name>E0W437_PEDHC</name>
<dbReference type="GO" id="GO:0005615">
    <property type="term" value="C:extracellular space"/>
    <property type="evidence" value="ECO:0007669"/>
    <property type="project" value="TreeGrafter"/>
</dbReference>
<evidence type="ECO:0000256" key="3">
    <source>
        <dbReference type="ARBA" id="ARBA00060902"/>
    </source>
</evidence>
<dbReference type="KEGG" id="phu:Phum_PHUM614850"/>